<gene>
    <name evidence="5" type="primary">IQUB</name>
    <name evidence="5" type="ORF">SPIL2461_LOCUS17970</name>
</gene>
<comment type="caution">
    <text evidence="1">Lacks conserved residue(s) required for the propagation of feature annotation.</text>
</comment>
<evidence type="ECO:0000259" key="4">
    <source>
        <dbReference type="PROSITE" id="PS50203"/>
    </source>
</evidence>
<feature type="region of interest" description="Disordered" evidence="2">
    <location>
        <begin position="388"/>
        <end position="416"/>
    </location>
</feature>
<reference evidence="5" key="1">
    <citation type="submission" date="2021-02" db="EMBL/GenBank/DDBJ databases">
        <authorList>
            <person name="Dougan E. K."/>
            <person name="Rhodes N."/>
            <person name="Thang M."/>
            <person name="Chan C."/>
        </authorList>
    </citation>
    <scope>NUCLEOTIDE SEQUENCE</scope>
</reference>
<dbReference type="Gene3D" id="3.90.70.10">
    <property type="entry name" value="Cysteine proteinases"/>
    <property type="match status" value="1"/>
</dbReference>
<dbReference type="Pfam" id="PF00648">
    <property type="entry name" value="Peptidase_C2"/>
    <property type="match status" value="1"/>
</dbReference>
<sequence>MLSWEHLFLMLRAFGAFRQSGVVQLRLFLTDPQLQDSHWNLDLPELRRLSMSNHVPPVDKFAQSLLQCPKIEIFYAHKYWNDHPLPELFLPSRFTFRRGDCTRQLKLYLPQVEELILDANYELESLVFLKQGHPRHAAWNVAPSGPQSKFILSCVNANLGKKVKQTLIQSGRLLNTLADAFGPEDDEFGQGPMFGMDAFWKHARPGLFPDCNGPGEDDSDPPRAVPADQQSSRGAMAQGGQRSADQGPVGKAVWVAHLKSRPELVGRSGVIVQQFAAGRVGVRFDHDKTLELSVKMENLEFLPDGQQVQTQLPCNSLTPGAPCDYYRSDGLISGHAYAVLDAREVILRIDQGRRNVPVRLIALKNPHGDWKAEGGTFSSTWLGEWGHQSSRWQRHPEAQGAPLNSVDLGEGRGLGA</sequence>
<name>A0A812W951_SYMPI</name>
<comment type="caution">
    <text evidence="5">The sequence shown here is derived from an EMBL/GenBank/DDBJ whole genome shotgun (WGS) entry which is preliminary data.</text>
</comment>
<dbReference type="GO" id="GO:0004198">
    <property type="term" value="F:calcium-dependent cysteine-type endopeptidase activity"/>
    <property type="evidence" value="ECO:0007669"/>
    <property type="project" value="InterPro"/>
</dbReference>
<keyword evidence="3" id="KW-0732">Signal</keyword>
<dbReference type="OrthoDB" id="483643at2759"/>
<evidence type="ECO:0000313" key="5">
    <source>
        <dbReference type="EMBL" id="CAE7661679.1"/>
    </source>
</evidence>
<feature type="domain" description="Calpain catalytic" evidence="4">
    <location>
        <begin position="330"/>
        <end position="411"/>
    </location>
</feature>
<dbReference type="PROSITE" id="PS50203">
    <property type="entry name" value="CALPAIN_CAT"/>
    <property type="match status" value="1"/>
</dbReference>
<dbReference type="GO" id="GO:0006508">
    <property type="term" value="P:proteolysis"/>
    <property type="evidence" value="ECO:0007669"/>
    <property type="project" value="InterPro"/>
</dbReference>
<dbReference type="Proteomes" id="UP000649617">
    <property type="component" value="Unassembled WGS sequence"/>
</dbReference>
<dbReference type="InterPro" id="IPR001300">
    <property type="entry name" value="Peptidase_C2_calpain_cat"/>
</dbReference>
<accession>A0A812W951</accession>
<evidence type="ECO:0000256" key="1">
    <source>
        <dbReference type="PROSITE-ProRule" id="PRU00239"/>
    </source>
</evidence>
<organism evidence="5 6">
    <name type="scientific">Symbiodinium pilosum</name>
    <name type="common">Dinoflagellate</name>
    <dbReference type="NCBI Taxonomy" id="2952"/>
    <lineage>
        <taxon>Eukaryota</taxon>
        <taxon>Sar</taxon>
        <taxon>Alveolata</taxon>
        <taxon>Dinophyceae</taxon>
        <taxon>Suessiales</taxon>
        <taxon>Symbiodiniaceae</taxon>
        <taxon>Symbiodinium</taxon>
    </lineage>
</organism>
<dbReference type="EMBL" id="CAJNIZ010043503">
    <property type="protein sequence ID" value="CAE7661679.1"/>
    <property type="molecule type" value="Genomic_DNA"/>
</dbReference>
<proteinExistence type="predicted"/>
<keyword evidence="6" id="KW-1185">Reference proteome</keyword>
<feature type="chain" id="PRO_5032752378" evidence="3">
    <location>
        <begin position="21"/>
        <end position="416"/>
    </location>
</feature>
<evidence type="ECO:0000256" key="3">
    <source>
        <dbReference type="SAM" id="SignalP"/>
    </source>
</evidence>
<dbReference type="AlphaFoldDB" id="A0A812W951"/>
<protein>
    <submittedName>
        <fullName evidence="5">IQUB protein</fullName>
    </submittedName>
</protein>
<dbReference type="SUPFAM" id="SSF54001">
    <property type="entry name" value="Cysteine proteinases"/>
    <property type="match status" value="1"/>
</dbReference>
<feature type="signal peptide" evidence="3">
    <location>
        <begin position="1"/>
        <end position="20"/>
    </location>
</feature>
<evidence type="ECO:0000313" key="6">
    <source>
        <dbReference type="Proteomes" id="UP000649617"/>
    </source>
</evidence>
<feature type="region of interest" description="Disordered" evidence="2">
    <location>
        <begin position="207"/>
        <end position="248"/>
    </location>
</feature>
<dbReference type="InterPro" id="IPR038765">
    <property type="entry name" value="Papain-like_cys_pep_sf"/>
</dbReference>
<evidence type="ECO:0000256" key="2">
    <source>
        <dbReference type="SAM" id="MobiDB-lite"/>
    </source>
</evidence>